<dbReference type="InterPro" id="IPR055354">
    <property type="entry name" value="DUF7507"/>
</dbReference>
<dbReference type="InterPro" id="IPR036465">
    <property type="entry name" value="vWFA_dom_sf"/>
</dbReference>
<dbReference type="Pfam" id="PF24346">
    <property type="entry name" value="DUF7507"/>
    <property type="match status" value="3"/>
</dbReference>
<dbReference type="InterPro" id="IPR002035">
    <property type="entry name" value="VWF_A"/>
</dbReference>
<keyword evidence="6" id="KW-1185">Reference proteome</keyword>
<evidence type="ECO:0000259" key="4">
    <source>
        <dbReference type="PROSITE" id="PS50234"/>
    </source>
</evidence>
<evidence type="ECO:0000313" key="6">
    <source>
        <dbReference type="Proteomes" id="UP000326287"/>
    </source>
</evidence>
<proteinExistence type="predicted"/>
<evidence type="ECO:0000313" key="5">
    <source>
        <dbReference type="EMBL" id="QFU74584.1"/>
    </source>
</evidence>
<dbReference type="SUPFAM" id="SSF53300">
    <property type="entry name" value="vWA-like"/>
    <property type="match status" value="1"/>
</dbReference>
<feature type="domain" description="VWFA" evidence="4">
    <location>
        <begin position="56"/>
        <end position="282"/>
    </location>
</feature>
<feature type="transmembrane region" description="Helical" evidence="2">
    <location>
        <begin position="1376"/>
        <end position="1398"/>
    </location>
</feature>
<organism evidence="5 6">
    <name type="scientific">Halioglobus maricola</name>
    <dbReference type="NCBI Taxonomy" id="2601894"/>
    <lineage>
        <taxon>Bacteria</taxon>
        <taxon>Pseudomonadati</taxon>
        <taxon>Pseudomonadota</taxon>
        <taxon>Gammaproteobacteria</taxon>
        <taxon>Cellvibrionales</taxon>
        <taxon>Halieaceae</taxon>
        <taxon>Halioglobus</taxon>
    </lineage>
</organism>
<dbReference type="PROSITE" id="PS50234">
    <property type="entry name" value="VWFA"/>
    <property type="match status" value="1"/>
</dbReference>
<evidence type="ECO:0000256" key="1">
    <source>
        <dbReference type="SAM" id="MobiDB-lite"/>
    </source>
</evidence>
<protein>
    <submittedName>
        <fullName evidence="5">VWA domain-containing protein</fullName>
    </submittedName>
</protein>
<evidence type="ECO:0000256" key="3">
    <source>
        <dbReference type="SAM" id="SignalP"/>
    </source>
</evidence>
<dbReference type="Gene3D" id="3.40.50.410">
    <property type="entry name" value="von Willebrand factor, type A domain"/>
    <property type="match status" value="1"/>
</dbReference>
<feature type="chain" id="PRO_5024902702" evidence="3">
    <location>
        <begin position="19"/>
        <end position="1404"/>
    </location>
</feature>
<name>A0A5P9NH96_9GAMM</name>
<keyword evidence="3" id="KW-0732">Signal</keyword>
<reference evidence="5 6" key="1">
    <citation type="submission" date="2019-02" db="EMBL/GenBank/DDBJ databases">
        <authorList>
            <person name="Li S.-H."/>
        </authorList>
    </citation>
    <scope>NUCLEOTIDE SEQUENCE [LARGE SCALE GENOMIC DNA]</scope>
    <source>
        <strain evidence="5 6">IMCC14385</strain>
    </source>
</reference>
<keyword evidence="2" id="KW-0812">Transmembrane</keyword>
<gene>
    <name evidence="5" type="ORF">EY643_02350</name>
</gene>
<dbReference type="RefSeq" id="WP_152660696.1">
    <property type="nucleotide sequence ID" value="NZ_CP036422.1"/>
</dbReference>
<dbReference type="OrthoDB" id="28717at2"/>
<feature type="signal peptide" evidence="3">
    <location>
        <begin position="1"/>
        <end position="18"/>
    </location>
</feature>
<feature type="region of interest" description="Disordered" evidence="1">
    <location>
        <begin position="182"/>
        <end position="207"/>
    </location>
</feature>
<sequence>MYPSIRKFAARATSATLAGIVAFSLSLVASHEGHAVLRNTEDPIDNPDLEQACGLNVLMILDESGSIGDNDDNVRTAFKAFTAAIKNTSSSMAVAEFSKVARLPKIGVFNRGDYITVTDDTKVFLDNYVDNDYDPGGNTNWEDGLRMGRLGSAFAPRPSFDVPHLTVFITDGDPTQVIRNDRVTDDEYNNKVPLSDNETTGSDKNPAADRAVANANNLKSQDSHILVVAVGNGVSSNASLARIQKISGPDVHPDGDPFDITTDDVYREPNFDELEDALREAAFQLCSPSVTVEKIVDLTPDPDSLDDAIPGPLWQITGEVAAPGSGEFAWILPVKEDPALTDAKTTLTDASGFATFQWRPADEVDSSGFVATEVVQSGFTNDESKTICTFRTPDSPDADLPLDDSGEGTFTITVPEQSIVTCKFFNLADPAPGITLEKLTDGVDADTRTGPVVPRGDVVNWSYQVANTGNTILSGISIEDLVTEPVVFDGQVQPVDCPKTTLIQGESMTCTASGISGMTPEGDSFTGQFRNDATVRATDSYGTPVSATDPSHYFEVEPGISVEKSTNGEDADQQPGPLVRVGRTINWLYEVRNTGSEPLANIAISDDQGVTLNYQGGDLDGDNLLDVTEVWLYSGLGMAVAGQYANRAIVSGEGSSETVTDEDPSHYFGLDMQIDIEKSTNGEDADVAPGPTLERGAPVNWTYAVRNVGNFAIDNWTVVDDQLGAINCPSVVLVPGGPAAICSAVGTASAGQYRNVAVATAPNPAGGAPATDSDPSHYFGALPALTLEKATNGQDADTPTGPFIEVGGPVNWTYVATNAGNVALRLLAVVDSKLPLGSVDCPDDILDPAESVVCTASGISAPGQYSNLGLALAVPVVDDPNDPRNRVGDFDLSHYFGASPGIGIEKFTNGIDADTPETAARIPIGDVVEWGYVVFNTGNEPLRDVVVTDNQGEIPVYVEGDTNNNNQLDLDERWLFEAQGTAGASLYSNIGTARGTDSLGAVVTETDPSHYFGYENAITVEKSTNGEDADTAPGPNLAINAAVTWEYVVTNTGAAATPLVQVRLVDDQLGVIAGPDSGDDNNNDVLDPNEVWIYTAVGVAQQGQYANVATITGIGPAPENEELEDTDPSHYFGGDSSPALVLEKYTDGVDADVAPGPLLEVGNSVLFVYVAENTGDVPLEQVEVTDDQGVTVLCAGGNPIPEIPVGGTGYCVGAGTVTGGQYANIGTAEGTGLLGTDVIATDPSHHFGYASLGGREDPEIDIEKATNGADADNPPGPLLLQGSAVDFTYVVTNTGNVPLATIELTDDQGVVVDCPSGNPIPLMLPGESETCTGDALVTRGNYRNVGTASGVGTGVLPPVVEDTDPSHHKGLNRNELFGVPVMPLFYLIMSALALTALVGHVRRK</sequence>
<dbReference type="Proteomes" id="UP000326287">
    <property type="component" value="Chromosome"/>
</dbReference>
<keyword evidence="2" id="KW-1133">Transmembrane helix</keyword>
<accession>A0A5P9NH96</accession>
<keyword evidence="2" id="KW-0472">Membrane</keyword>
<dbReference type="CDD" id="cd00198">
    <property type="entry name" value="vWFA"/>
    <property type="match status" value="1"/>
</dbReference>
<dbReference type="EMBL" id="CP036422">
    <property type="protein sequence ID" value="QFU74584.1"/>
    <property type="molecule type" value="Genomic_DNA"/>
</dbReference>
<dbReference type="KEGG" id="halc:EY643_02350"/>
<evidence type="ECO:0000256" key="2">
    <source>
        <dbReference type="SAM" id="Phobius"/>
    </source>
</evidence>